<organism evidence="2 3">
    <name type="scientific">Eumeta variegata</name>
    <name type="common">Bagworm moth</name>
    <name type="synonym">Eumeta japonica</name>
    <dbReference type="NCBI Taxonomy" id="151549"/>
    <lineage>
        <taxon>Eukaryota</taxon>
        <taxon>Metazoa</taxon>
        <taxon>Ecdysozoa</taxon>
        <taxon>Arthropoda</taxon>
        <taxon>Hexapoda</taxon>
        <taxon>Insecta</taxon>
        <taxon>Pterygota</taxon>
        <taxon>Neoptera</taxon>
        <taxon>Endopterygota</taxon>
        <taxon>Lepidoptera</taxon>
        <taxon>Glossata</taxon>
        <taxon>Ditrysia</taxon>
        <taxon>Tineoidea</taxon>
        <taxon>Psychidae</taxon>
        <taxon>Oiketicinae</taxon>
        <taxon>Eumeta</taxon>
    </lineage>
</organism>
<keyword evidence="3" id="KW-1185">Reference proteome</keyword>
<dbReference type="Proteomes" id="UP000299102">
    <property type="component" value="Unassembled WGS sequence"/>
</dbReference>
<sequence length="128" mass="14708">MGGIERKTTTVLHTIRPLAASYKGDKRAQTDRGQFRQGCPLMSDQYQRDLTQSLLLPRYDNFYRNRCGSQKFSVRRGHKLLKIKHAGSSVHLSCARSKKESPIRFQYAERDSPQKSAMSSYGRVTLLR</sequence>
<reference evidence="2 3" key="1">
    <citation type="journal article" date="2019" name="Commun. Biol.">
        <title>The bagworm genome reveals a unique fibroin gene that provides high tensile strength.</title>
        <authorList>
            <person name="Kono N."/>
            <person name="Nakamura H."/>
            <person name="Ohtoshi R."/>
            <person name="Tomita M."/>
            <person name="Numata K."/>
            <person name="Arakawa K."/>
        </authorList>
    </citation>
    <scope>NUCLEOTIDE SEQUENCE [LARGE SCALE GENOMIC DNA]</scope>
</reference>
<proteinExistence type="predicted"/>
<dbReference type="EMBL" id="BGZK01004566">
    <property type="protein sequence ID" value="GBP09703.1"/>
    <property type="molecule type" value="Genomic_DNA"/>
</dbReference>
<comment type="caution">
    <text evidence="2">The sequence shown here is derived from an EMBL/GenBank/DDBJ whole genome shotgun (WGS) entry which is preliminary data.</text>
</comment>
<accession>A0A4C1T5C3</accession>
<dbReference type="AlphaFoldDB" id="A0A4C1T5C3"/>
<gene>
    <name evidence="2" type="ORF">EVAR_72829_1</name>
</gene>
<evidence type="ECO:0000256" key="1">
    <source>
        <dbReference type="SAM" id="MobiDB-lite"/>
    </source>
</evidence>
<name>A0A4C1T5C3_EUMVA</name>
<evidence type="ECO:0000313" key="2">
    <source>
        <dbReference type="EMBL" id="GBP09703.1"/>
    </source>
</evidence>
<evidence type="ECO:0000313" key="3">
    <source>
        <dbReference type="Proteomes" id="UP000299102"/>
    </source>
</evidence>
<feature type="region of interest" description="Disordered" evidence="1">
    <location>
        <begin position="106"/>
        <end position="128"/>
    </location>
</feature>
<protein>
    <submittedName>
        <fullName evidence="2">Uncharacterized protein</fullName>
    </submittedName>
</protein>